<dbReference type="GeneID" id="106071280"/>
<dbReference type="InterPro" id="IPR050122">
    <property type="entry name" value="RTK"/>
</dbReference>
<dbReference type="InterPro" id="IPR000719">
    <property type="entry name" value="Prot_kinase_dom"/>
</dbReference>
<dbReference type="CDD" id="cd00192">
    <property type="entry name" value="PTKc"/>
    <property type="match status" value="1"/>
</dbReference>
<dbReference type="SUPFAM" id="SSF56112">
    <property type="entry name" value="Protein kinase-like (PK-like)"/>
    <property type="match status" value="1"/>
</dbReference>
<feature type="transmembrane region" description="Helical" evidence="8">
    <location>
        <begin position="125"/>
        <end position="147"/>
    </location>
</feature>
<dbReference type="Gene3D" id="3.30.200.20">
    <property type="entry name" value="Phosphorylase Kinase, domain 1"/>
    <property type="match status" value="1"/>
</dbReference>
<evidence type="ECO:0000259" key="9">
    <source>
        <dbReference type="PROSITE" id="PS50011"/>
    </source>
</evidence>
<keyword evidence="1" id="KW-0597">Phosphoprotein</keyword>
<dbReference type="PROSITE" id="PS50007">
    <property type="entry name" value="PIPLC_X_DOMAIN"/>
    <property type="match status" value="1"/>
</dbReference>
<keyword evidence="5" id="KW-0067">ATP-binding</keyword>
<dbReference type="PANTHER" id="PTHR24416:SF621">
    <property type="entry name" value="TYROSINE KINASE RECEPTOR CAD96CA"/>
    <property type="match status" value="1"/>
</dbReference>
<keyword evidence="3" id="KW-0547">Nucleotide-binding</keyword>
<dbReference type="InterPro" id="IPR008266">
    <property type="entry name" value="Tyr_kinase_AS"/>
</dbReference>
<sequence>MVIFLHLFPIFLAHPIPPFQKSDTEPKPPDWSTETSPAQSSATSLRTAPTDDSSIKTNASSIAIRSRAVEPVTEPITNTAKPSTKILPEFLVNPENKPPFESNQTLEALKTRDDNFKKTSSDSGAMTIGVLVAVIGAIIGLVIVIIIRQRKKIKIKYKQDKKGSVPARQPFGPAYGNCVTKLCKSNLLQKSSSQLEEIPRKDIRFLNTLGKGMFGTVVKAEVYNLRHRGILKTAGEWTTVAVKMTLVSGHQNEEVKADFLAELYLMKSLPPHRNVVAMYGSCTGQDPYLMLIEFAVHGDLKSHLMNLRERGENDSQETVVYTIHLDSSKDRQRISSEALSSKMMFSFALQIARGLEHLATNKVVHRDVAARNILLFERNVVKISDFGLARRVGQWDVYERTRKGLLPVRWMSPETLLCNQFGEKSDVWSFGVLLWEMVTLGSTPYSEFDFDQVVEKIKGRELLTFPYNAEGVISALMMTCWQSSADDRPTFSKLCKQIERLLEENSDYIDLDVPDDHEYSTVT</sequence>
<dbReference type="Proteomes" id="UP001165740">
    <property type="component" value="Chromosome 14"/>
</dbReference>
<evidence type="ECO:0000313" key="10">
    <source>
        <dbReference type="Proteomes" id="UP001165740"/>
    </source>
</evidence>
<dbReference type="InterPro" id="IPR020635">
    <property type="entry name" value="Tyr_kinase_cat_dom"/>
</dbReference>
<evidence type="ECO:0000256" key="4">
    <source>
        <dbReference type="ARBA" id="ARBA00022777"/>
    </source>
</evidence>
<evidence type="ECO:0000313" key="11">
    <source>
        <dbReference type="RefSeq" id="XP_055865639.1"/>
    </source>
</evidence>
<evidence type="ECO:0000256" key="5">
    <source>
        <dbReference type="ARBA" id="ARBA00022840"/>
    </source>
</evidence>
<dbReference type="GO" id="GO:0043235">
    <property type="term" value="C:receptor complex"/>
    <property type="evidence" value="ECO:0007669"/>
    <property type="project" value="TreeGrafter"/>
</dbReference>
<name>A0A9W2YSN8_BIOGL</name>
<dbReference type="FunFam" id="1.10.510.10:FF:000554">
    <property type="entry name" value="Predicted protein"/>
    <property type="match status" value="1"/>
</dbReference>
<dbReference type="PROSITE" id="PS00109">
    <property type="entry name" value="PROTEIN_KINASE_TYR"/>
    <property type="match status" value="1"/>
</dbReference>
<keyword evidence="8" id="KW-0472">Membrane</keyword>
<evidence type="ECO:0000256" key="2">
    <source>
        <dbReference type="ARBA" id="ARBA00022679"/>
    </source>
</evidence>
<dbReference type="OMA" id="HEDWDQC"/>
<evidence type="ECO:0000256" key="1">
    <source>
        <dbReference type="ARBA" id="ARBA00022553"/>
    </source>
</evidence>
<evidence type="ECO:0000256" key="6">
    <source>
        <dbReference type="ARBA" id="ARBA00023137"/>
    </source>
</evidence>
<proteinExistence type="predicted"/>
<keyword evidence="8" id="KW-1133">Transmembrane helix</keyword>
<dbReference type="GO" id="GO:0004714">
    <property type="term" value="F:transmembrane receptor protein tyrosine kinase activity"/>
    <property type="evidence" value="ECO:0007669"/>
    <property type="project" value="TreeGrafter"/>
</dbReference>
<keyword evidence="4" id="KW-0418">Kinase</keyword>
<dbReference type="PANTHER" id="PTHR24416">
    <property type="entry name" value="TYROSINE-PROTEIN KINASE RECEPTOR"/>
    <property type="match status" value="1"/>
</dbReference>
<accession>A0A9W2YSN8</accession>
<dbReference type="AlphaFoldDB" id="A0A9W2YSN8"/>
<dbReference type="SMART" id="SM00219">
    <property type="entry name" value="TyrKc"/>
    <property type="match status" value="1"/>
</dbReference>
<dbReference type="OrthoDB" id="28230at2759"/>
<dbReference type="Gene3D" id="1.10.510.10">
    <property type="entry name" value="Transferase(Phosphotransferase) domain 1"/>
    <property type="match status" value="1"/>
</dbReference>
<evidence type="ECO:0000256" key="7">
    <source>
        <dbReference type="SAM" id="MobiDB-lite"/>
    </source>
</evidence>
<dbReference type="Pfam" id="PF07714">
    <property type="entry name" value="PK_Tyr_Ser-Thr"/>
    <property type="match status" value="1"/>
</dbReference>
<dbReference type="InterPro" id="IPR011009">
    <property type="entry name" value="Kinase-like_dom_sf"/>
</dbReference>
<keyword evidence="2" id="KW-0808">Transferase</keyword>
<dbReference type="GO" id="GO:0007169">
    <property type="term" value="P:cell surface receptor protein tyrosine kinase signaling pathway"/>
    <property type="evidence" value="ECO:0007669"/>
    <property type="project" value="TreeGrafter"/>
</dbReference>
<evidence type="ECO:0000256" key="8">
    <source>
        <dbReference type="SAM" id="Phobius"/>
    </source>
</evidence>
<organism evidence="10 11">
    <name type="scientific">Biomphalaria glabrata</name>
    <name type="common">Bloodfluke planorb</name>
    <name type="synonym">Freshwater snail</name>
    <dbReference type="NCBI Taxonomy" id="6526"/>
    <lineage>
        <taxon>Eukaryota</taxon>
        <taxon>Metazoa</taxon>
        <taxon>Spiralia</taxon>
        <taxon>Lophotrochozoa</taxon>
        <taxon>Mollusca</taxon>
        <taxon>Gastropoda</taxon>
        <taxon>Heterobranchia</taxon>
        <taxon>Euthyneura</taxon>
        <taxon>Panpulmonata</taxon>
        <taxon>Hygrophila</taxon>
        <taxon>Lymnaeoidea</taxon>
        <taxon>Planorbidae</taxon>
        <taxon>Biomphalaria</taxon>
    </lineage>
</organism>
<protein>
    <submittedName>
        <fullName evidence="11">Fibroblast growth factor receptor 4-like</fullName>
    </submittedName>
</protein>
<keyword evidence="6" id="KW-0829">Tyrosine-protein kinase</keyword>
<dbReference type="GO" id="GO:0005524">
    <property type="term" value="F:ATP binding"/>
    <property type="evidence" value="ECO:0007669"/>
    <property type="project" value="UniProtKB-KW"/>
</dbReference>
<dbReference type="RefSeq" id="XP_055865639.1">
    <property type="nucleotide sequence ID" value="XM_056009664.1"/>
</dbReference>
<evidence type="ECO:0000256" key="3">
    <source>
        <dbReference type="ARBA" id="ARBA00022741"/>
    </source>
</evidence>
<keyword evidence="10" id="KW-1185">Reference proteome</keyword>
<dbReference type="PROSITE" id="PS50011">
    <property type="entry name" value="PROTEIN_KINASE_DOM"/>
    <property type="match status" value="1"/>
</dbReference>
<dbReference type="GO" id="GO:0005886">
    <property type="term" value="C:plasma membrane"/>
    <property type="evidence" value="ECO:0007669"/>
    <property type="project" value="TreeGrafter"/>
</dbReference>
<dbReference type="PRINTS" id="PR00109">
    <property type="entry name" value="TYRKINASE"/>
</dbReference>
<keyword evidence="8" id="KW-0812">Transmembrane</keyword>
<feature type="compositionally biased region" description="Polar residues" evidence="7">
    <location>
        <begin position="32"/>
        <end position="59"/>
    </location>
</feature>
<dbReference type="InterPro" id="IPR001245">
    <property type="entry name" value="Ser-Thr/Tyr_kinase_cat_dom"/>
</dbReference>
<gene>
    <name evidence="11" type="primary">LOC106071280</name>
</gene>
<reference evidence="11" key="1">
    <citation type="submission" date="2025-08" db="UniProtKB">
        <authorList>
            <consortium name="RefSeq"/>
        </authorList>
    </citation>
    <scope>IDENTIFICATION</scope>
</reference>
<feature type="region of interest" description="Disordered" evidence="7">
    <location>
        <begin position="18"/>
        <end position="59"/>
    </location>
</feature>
<feature type="domain" description="Protein kinase" evidence="9">
    <location>
        <begin position="203"/>
        <end position="502"/>
    </location>
</feature>